<dbReference type="GO" id="GO:0016491">
    <property type="term" value="F:oxidoreductase activity"/>
    <property type="evidence" value="ECO:0007669"/>
    <property type="project" value="UniProtKB-KW"/>
</dbReference>
<proteinExistence type="inferred from homology"/>
<evidence type="ECO:0000256" key="3">
    <source>
        <dbReference type="ARBA" id="ARBA00023002"/>
    </source>
</evidence>
<dbReference type="SUPFAM" id="SSF51197">
    <property type="entry name" value="Clavaminate synthase-like"/>
    <property type="match status" value="1"/>
</dbReference>
<comment type="caution">
    <text evidence="7">The sequence shown here is derived from an EMBL/GenBank/DDBJ whole genome shotgun (WGS) entry which is preliminary data.</text>
</comment>
<keyword evidence="4 5" id="KW-0408">Iron</keyword>
<dbReference type="InterPro" id="IPR050295">
    <property type="entry name" value="Plant_2OG-oxidoreductases"/>
</dbReference>
<dbReference type="Gene3D" id="2.60.120.330">
    <property type="entry name" value="B-lactam Antibiotic, Isopenicillin N Synthase, Chain"/>
    <property type="match status" value="2"/>
</dbReference>
<dbReference type="AlphaFoldDB" id="A0A835B9L4"/>
<dbReference type="Pfam" id="PF03171">
    <property type="entry name" value="2OG-FeII_Oxy"/>
    <property type="match status" value="1"/>
</dbReference>
<feature type="domain" description="Fe2OG dioxygenase" evidence="6">
    <location>
        <begin position="113"/>
        <end position="217"/>
    </location>
</feature>
<accession>A0A835B9L4</accession>
<dbReference type="GO" id="GO:0046872">
    <property type="term" value="F:metal ion binding"/>
    <property type="evidence" value="ECO:0007669"/>
    <property type="project" value="UniProtKB-KW"/>
</dbReference>
<comment type="similarity">
    <text evidence="1 5">Belongs to the iron/ascorbate-dependent oxidoreductase family.</text>
</comment>
<reference evidence="7" key="1">
    <citation type="submission" date="2020-07" db="EMBL/GenBank/DDBJ databases">
        <title>Genome sequence and genetic diversity analysis of an under-domesticated orphan crop, white fonio (Digitaria exilis).</title>
        <authorList>
            <person name="Bennetzen J.L."/>
            <person name="Chen S."/>
            <person name="Ma X."/>
            <person name="Wang X."/>
            <person name="Yssel A.E.J."/>
            <person name="Chaluvadi S.R."/>
            <person name="Johnson M."/>
            <person name="Gangashetty P."/>
            <person name="Hamidou F."/>
            <person name="Sanogo M.D."/>
            <person name="Zwaenepoel A."/>
            <person name="Wallace J."/>
            <person name="Van De Peer Y."/>
            <person name="Van Deynze A."/>
        </authorList>
    </citation>
    <scope>NUCLEOTIDE SEQUENCE</scope>
    <source>
        <tissue evidence="7">Leaves</tissue>
    </source>
</reference>
<dbReference type="EMBL" id="JACEFO010002056">
    <property type="protein sequence ID" value="KAF8687179.1"/>
    <property type="molecule type" value="Genomic_DNA"/>
</dbReference>
<evidence type="ECO:0000256" key="4">
    <source>
        <dbReference type="ARBA" id="ARBA00023004"/>
    </source>
</evidence>
<evidence type="ECO:0000259" key="6">
    <source>
        <dbReference type="PROSITE" id="PS51471"/>
    </source>
</evidence>
<gene>
    <name evidence="7" type="ORF">HU200_042844</name>
</gene>
<sequence>MESLPVPSVQAMVAATGGAHVPARYLRPEVAADAVVSNGEAAMPIIDFEKLLHPDESRGESARLHEACQEWGFFQVWSTLDAYSAAVKNVADRLLVIMSKNLGLQPEVIANKCVDALQSVRMNCYPPCAQADKILGFSPHSDADLLTIVLQVNEIQGLQVKRDDDTWVPVQPLEGAFIVNVGDVLQIFTNGRYRSVEHRAVVDTERERMSIAAFHSPSIHATIGPLSELVADQEMTMYKTVDHESFLRFLFSAKLDGKSLLQRMKL</sequence>
<evidence type="ECO:0000313" key="8">
    <source>
        <dbReference type="Proteomes" id="UP000636709"/>
    </source>
</evidence>
<evidence type="ECO:0000256" key="2">
    <source>
        <dbReference type="ARBA" id="ARBA00022723"/>
    </source>
</evidence>
<dbReference type="InterPro" id="IPR026992">
    <property type="entry name" value="DIOX_N"/>
</dbReference>
<dbReference type="InterPro" id="IPR044861">
    <property type="entry name" value="IPNS-like_FE2OG_OXY"/>
</dbReference>
<organism evidence="7 8">
    <name type="scientific">Digitaria exilis</name>
    <dbReference type="NCBI Taxonomy" id="1010633"/>
    <lineage>
        <taxon>Eukaryota</taxon>
        <taxon>Viridiplantae</taxon>
        <taxon>Streptophyta</taxon>
        <taxon>Embryophyta</taxon>
        <taxon>Tracheophyta</taxon>
        <taxon>Spermatophyta</taxon>
        <taxon>Magnoliopsida</taxon>
        <taxon>Liliopsida</taxon>
        <taxon>Poales</taxon>
        <taxon>Poaceae</taxon>
        <taxon>PACMAD clade</taxon>
        <taxon>Panicoideae</taxon>
        <taxon>Panicodae</taxon>
        <taxon>Paniceae</taxon>
        <taxon>Anthephorinae</taxon>
        <taxon>Digitaria</taxon>
    </lineage>
</organism>
<evidence type="ECO:0000313" key="7">
    <source>
        <dbReference type="EMBL" id="KAF8687179.1"/>
    </source>
</evidence>
<name>A0A835B9L4_9POAL</name>
<evidence type="ECO:0000256" key="1">
    <source>
        <dbReference type="ARBA" id="ARBA00008056"/>
    </source>
</evidence>
<dbReference type="OrthoDB" id="781841at2759"/>
<keyword evidence="8" id="KW-1185">Reference proteome</keyword>
<dbReference type="Proteomes" id="UP000636709">
    <property type="component" value="Unassembled WGS sequence"/>
</dbReference>
<dbReference type="PROSITE" id="PS51471">
    <property type="entry name" value="FE2OG_OXY"/>
    <property type="match status" value="1"/>
</dbReference>
<dbReference type="PANTHER" id="PTHR47991">
    <property type="entry name" value="OXOGLUTARATE/IRON-DEPENDENT DIOXYGENASE"/>
    <property type="match status" value="1"/>
</dbReference>
<dbReference type="Pfam" id="PF14226">
    <property type="entry name" value="DIOX_N"/>
    <property type="match status" value="1"/>
</dbReference>
<dbReference type="InterPro" id="IPR027443">
    <property type="entry name" value="IPNS-like_sf"/>
</dbReference>
<evidence type="ECO:0000256" key="5">
    <source>
        <dbReference type="RuleBase" id="RU003682"/>
    </source>
</evidence>
<keyword evidence="2 5" id="KW-0479">Metal-binding</keyword>
<keyword evidence="3 5" id="KW-0560">Oxidoreductase</keyword>
<protein>
    <recommendedName>
        <fullName evidence="6">Fe2OG dioxygenase domain-containing protein</fullName>
    </recommendedName>
</protein>
<dbReference type="InterPro" id="IPR005123">
    <property type="entry name" value="Oxoglu/Fe-dep_dioxygenase_dom"/>
</dbReference>